<sequence>MAQAVLMKSTLSLIFDHGLNGEGKPVYKSKTFANVNELATADELEAAGAAIAALTDKPVVTVARNDYFEIN</sequence>
<accession>A0A6I1FKR5</accession>
<dbReference type="Pfam" id="PF07872">
    <property type="entry name" value="DUF1659"/>
    <property type="match status" value="1"/>
</dbReference>
<reference evidence="2 3" key="1">
    <citation type="submission" date="2019-10" db="EMBL/GenBank/DDBJ databases">
        <title>Bacillus aerolatum sp. nov., isolated from bioaerosol of sport playgrounds.</title>
        <authorList>
            <person name="Chen P."/>
            <person name="Zhang G."/>
        </authorList>
    </citation>
    <scope>NUCLEOTIDE SEQUENCE [LARGE SCALE GENOMIC DNA]</scope>
    <source>
        <strain evidence="2 3">CX253</strain>
    </source>
</reference>
<proteinExistence type="predicted"/>
<name>A0A6I1FKR5_9BACI</name>
<evidence type="ECO:0000259" key="1">
    <source>
        <dbReference type="Pfam" id="PF07872"/>
    </source>
</evidence>
<keyword evidence="3" id="KW-1185">Reference proteome</keyword>
<dbReference type="Proteomes" id="UP000429595">
    <property type="component" value="Unassembled WGS sequence"/>
</dbReference>
<dbReference type="InterPro" id="IPR012454">
    <property type="entry name" value="DUF1659"/>
</dbReference>
<organism evidence="2 3">
    <name type="scientific">Bacillus aerolatus</name>
    <dbReference type="NCBI Taxonomy" id="2653354"/>
    <lineage>
        <taxon>Bacteria</taxon>
        <taxon>Bacillati</taxon>
        <taxon>Bacillota</taxon>
        <taxon>Bacilli</taxon>
        <taxon>Bacillales</taxon>
        <taxon>Bacillaceae</taxon>
        <taxon>Bacillus</taxon>
    </lineage>
</organism>
<gene>
    <name evidence="2" type="ORF">F9802_08450</name>
</gene>
<evidence type="ECO:0000313" key="2">
    <source>
        <dbReference type="EMBL" id="KAB7707262.1"/>
    </source>
</evidence>
<feature type="domain" description="DUF1659" evidence="1">
    <location>
        <begin position="3"/>
        <end position="70"/>
    </location>
</feature>
<dbReference type="EMBL" id="WEIO01000004">
    <property type="protein sequence ID" value="KAB7707262.1"/>
    <property type="molecule type" value="Genomic_DNA"/>
</dbReference>
<protein>
    <submittedName>
        <fullName evidence="2">DUF1659 domain-containing protein</fullName>
    </submittedName>
</protein>
<evidence type="ECO:0000313" key="3">
    <source>
        <dbReference type="Proteomes" id="UP000429595"/>
    </source>
</evidence>
<comment type="caution">
    <text evidence="2">The sequence shown here is derived from an EMBL/GenBank/DDBJ whole genome shotgun (WGS) entry which is preliminary data.</text>
</comment>
<dbReference type="AlphaFoldDB" id="A0A6I1FKR5"/>